<dbReference type="Pfam" id="PF11915">
    <property type="entry name" value="DUF3433"/>
    <property type="match status" value="2"/>
</dbReference>
<feature type="transmembrane region" description="Helical" evidence="1">
    <location>
        <begin position="650"/>
        <end position="668"/>
    </location>
</feature>
<gene>
    <name evidence="2" type="ORF">Cob_v007900</name>
</gene>
<feature type="transmembrane region" description="Helical" evidence="1">
    <location>
        <begin position="99"/>
        <end position="123"/>
    </location>
</feature>
<dbReference type="AlphaFoldDB" id="A0A484FMA8"/>
<feature type="transmembrane region" description="Helical" evidence="1">
    <location>
        <begin position="520"/>
        <end position="541"/>
    </location>
</feature>
<reference evidence="3" key="2">
    <citation type="journal article" date="2019" name="Mol. Plant Microbe Interact.">
        <title>Genome sequence resources for four phytopathogenic fungi from the Colletotrichum orbiculare species complex.</title>
        <authorList>
            <person name="Gan P."/>
            <person name="Tsushima A."/>
            <person name="Narusaka M."/>
            <person name="Narusaka Y."/>
            <person name="Takano Y."/>
            <person name="Kubo Y."/>
            <person name="Shirasu K."/>
        </authorList>
    </citation>
    <scope>GENOME REANNOTATION</scope>
    <source>
        <strain evidence="3">104-T / ATCC 96160 / CBS 514.97 / LARS 414 / MAFF 240422</strain>
    </source>
</reference>
<keyword evidence="1" id="KW-0472">Membrane</keyword>
<accession>A0A484FMA8</accession>
<feature type="transmembrane region" description="Helical" evidence="1">
    <location>
        <begin position="54"/>
        <end position="79"/>
    </location>
</feature>
<feature type="transmembrane region" description="Helical" evidence="1">
    <location>
        <begin position="756"/>
        <end position="779"/>
    </location>
</feature>
<evidence type="ECO:0000313" key="2">
    <source>
        <dbReference type="EMBL" id="TDZ19589.1"/>
    </source>
</evidence>
<sequence length="1238" mass="137335">MGFKSPEVHETQILTNQDDFSDESKGREKLIPLLQSKDKQCSPDKAHQHGWKPLTVSAVVLFSFALASFILAAMIEILAQQSSRNGGLALSPSPNDIPAYARFGYLFLPTIIAVVYSLLWSWIDLDVKRIQPWVEMSKPEGATATRSIFLDYPYDFVAFAPVRAARRRHWAVFYSGTVMVMIFWLITPLQSAILGSGPVIVRGNVAVTAKQVLRPASEQILTMDQSILNEGYAITWLKQPYPPYTTPEYTLLPFEVERDTKRAPSTNWTGTTTKFWTELNCWPSEIYPGYPIYDFLDGRGCNASDIVPYGAQATPEQPYKMQYIGYHNSPWADYWLSLTCSKAATHQFLAIWARYKEKEEVSSVFCETNYFKQQVNATVSAHTKTPIAESIVPVGPRETLSTAEFNSSAFEHLLGAGVSSVELEVQREYPFGHLLEQHHQVKHLGLRWPASPLVGFAIGSRNVTTLDPFQNDTFMGEAFNATHKMLFSLAVRRMLTNASIVSSDVGNVEFVQHGIIVSRLFSAIVEGSLLLVGVFSLLLWFHSKRAPSRLAADPASVGSLMSVCQNSSVLLDKFAGKGCLSEEKLREEFEDKRFRLLCGCQSRSGQTVIKVIDTRQEFIESQRISLPEPDAELSMGHYSPVKPLALRREIGLLVIVSMVGALAALVYLKLEELRIGGLVRPTTNFEVLQILENYIPTMFATLLEPFWVLVNRLLCTLQPFKELWSGQRRAKGSINARYTSMPPQFVFWRAAKSGHFMLVAICLLAMLSNLLAVGLGGLFNELPVSVYQACEMQQLMKPVLNNDSITGSQARRSFSGVIAYEMQFYIAMNNVSQGTPLPAWVNKEYFFQPFEPVTELGYRADAYTAQTRGFGINPSCSAAATIKSKGRAPALNYTYTRDGQTFPGCPTTFSQPDLDLNTTWSSMSSGPSTAETVRSLGADYGTSPCEVPVILSWSRSSQTQDKLNGEMETWFVVCEPVFTTSMFNVTVNSEGQILDAVQTSDSSPTLDYPLSTNNTDAITTHLNRLIDGGPFPWHNDTLSRDWINYLLKIQPGHAAILDPLTVPNTTELAPAVGAIYRQLWAIFVSLNPQFFETHTAPVVLDGGGTERHTETRIFMDPTALVISLAVLGLNIAVAVVLYAGSIKHFLPRMPTTIGSILAYVAPSRAVREYDGPGSLASATFSFGRFVGDDGRAHVGVELYPYVIPVKLSSLRKGETGPRKGILRRVLGHGRKDEGDTWL</sequence>
<dbReference type="PANTHER" id="PTHR37544">
    <property type="entry name" value="SPRAY-RELATED"/>
    <property type="match status" value="1"/>
</dbReference>
<dbReference type="EMBL" id="AMCV02000020">
    <property type="protein sequence ID" value="TDZ19589.1"/>
    <property type="molecule type" value="Genomic_DNA"/>
</dbReference>
<dbReference type="InterPro" id="IPR021840">
    <property type="entry name" value="DUF3433"/>
</dbReference>
<name>A0A484FMA8_COLOR</name>
<feature type="transmembrane region" description="Helical" evidence="1">
    <location>
        <begin position="171"/>
        <end position="189"/>
    </location>
</feature>
<evidence type="ECO:0000313" key="3">
    <source>
        <dbReference type="Proteomes" id="UP000014480"/>
    </source>
</evidence>
<dbReference type="PANTHER" id="PTHR37544:SF3">
    <property type="entry name" value="SPRAY"/>
    <property type="match status" value="1"/>
</dbReference>
<comment type="caution">
    <text evidence="2">The sequence shown here is derived from an EMBL/GenBank/DDBJ whole genome shotgun (WGS) entry which is preliminary data.</text>
</comment>
<keyword evidence="3" id="KW-1185">Reference proteome</keyword>
<keyword evidence="1" id="KW-1133">Transmembrane helix</keyword>
<dbReference type="Proteomes" id="UP000014480">
    <property type="component" value="Unassembled WGS sequence"/>
</dbReference>
<dbReference type="OrthoDB" id="3248909at2759"/>
<reference evidence="3" key="1">
    <citation type="journal article" date="2013" name="New Phytol.">
        <title>Comparative genomic and transcriptomic analyses reveal the hemibiotrophic stage shift of Colletotrichum fungi.</title>
        <authorList>
            <person name="Gan P."/>
            <person name="Ikeda K."/>
            <person name="Irieda H."/>
            <person name="Narusaka M."/>
            <person name="O'Connell R.J."/>
            <person name="Narusaka Y."/>
            <person name="Takano Y."/>
            <person name="Kubo Y."/>
            <person name="Shirasu K."/>
        </authorList>
    </citation>
    <scope>NUCLEOTIDE SEQUENCE [LARGE SCALE GENOMIC DNA]</scope>
    <source>
        <strain evidence="3">104-T / ATCC 96160 / CBS 514.97 / LARS 414 / MAFF 240422</strain>
    </source>
</reference>
<keyword evidence="1" id="KW-0812">Transmembrane</keyword>
<organism evidence="2 3">
    <name type="scientific">Colletotrichum orbiculare (strain 104-T / ATCC 96160 / CBS 514.97 / LARS 414 / MAFF 240422)</name>
    <name type="common">Cucumber anthracnose fungus</name>
    <name type="synonym">Colletotrichum lagenarium</name>
    <dbReference type="NCBI Taxonomy" id="1213857"/>
    <lineage>
        <taxon>Eukaryota</taxon>
        <taxon>Fungi</taxon>
        <taxon>Dikarya</taxon>
        <taxon>Ascomycota</taxon>
        <taxon>Pezizomycotina</taxon>
        <taxon>Sordariomycetes</taxon>
        <taxon>Hypocreomycetidae</taxon>
        <taxon>Glomerellales</taxon>
        <taxon>Glomerellaceae</taxon>
        <taxon>Colletotrichum</taxon>
        <taxon>Colletotrichum orbiculare species complex</taxon>
    </lineage>
</organism>
<feature type="transmembrane region" description="Helical" evidence="1">
    <location>
        <begin position="1119"/>
        <end position="1139"/>
    </location>
</feature>
<evidence type="ECO:0000256" key="1">
    <source>
        <dbReference type="SAM" id="Phobius"/>
    </source>
</evidence>
<protein>
    <submittedName>
        <fullName evidence="2">Uncharacterized protein</fullName>
    </submittedName>
</protein>
<proteinExistence type="predicted"/>
<dbReference type="STRING" id="1213857.A0A484FMA8"/>